<protein>
    <submittedName>
        <fullName evidence="2">Uncharacterized protein</fullName>
    </submittedName>
</protein>
<keyword evidence="1" id="KW-0472">Membrane</keyword>
<dbReference type="EMBL" id="CP143423">
    <property type="protein sequence ID" value="WVX48577.1"/>
    <property type="molecule type" value="Genomic_DNA"/>
</dbReference>
<evidence type="ECO:0000256" key="1">
    <source>
        <dbReference type="SAM" id="Phobius"/>
    </source>
</evidence>
<organism evidence="2 3">
    <name type="scientific">Roseobacter fucihabitans</name>
    <dbReference type="NCBI Taxonomy" id="1537242"/>
    <lineage>
        <taxon>Bacteria</taxon>
        <taxon>Pseudomonadati</taxon>
        <taxon>Pseudomonadota</taxon>
        <taxon>Alphaproteobacteria</taxon>
        <taxon>Rhodobacterales</taxon>
        <taxon>Roseobacteraceae</taxon>
        <taxon>Roseobacter</taxon>
    </lineage>
</organism>
<sequence>MSDDNKPFFVGYLPVPQALRGLLLAICVLLVSGFAGFGLALGVAQDDPGEGAFRFDYGRQTVTGVIELTPYPLLRVTQGNERIKPGHTLMLAGGGKNNVDSRAIPLEGQLAQASGVILERGDLDMMQLRGGRGGLDAAEGAAPQMEVDQLGRWKLAGEICDGKCLAGAMRPGRGLAHKACANLCLLGGVPPVFVSTRPVEGSQFLLITGPDGERLPEKAYDYVAQFISLEGDVERRGDLLVLRMDPDTLEVLK</sequence>
<name>A0ABZ2BRG0_9RHOB</name>
<keyword evidence="1" id="KW-1133">Transmembrane helix</keyword>
<gene>
    <name evidence="2" type="ORF">ROLI_016580</name>
</gene>
<proteinExistence type="predicted"/>
<dbReference type="RefSeq" id="WP_187428886.1">
    <property type="nucleotide sequence ID" value="NZ_CP143423.1"/>
</dbReference>
<keyword evidence="1" id="KW-0812">Transmembrane</keyword>
<feature type="transmembrane region" description="Helical" evidence="1">
    <location>
        <begin position="22"/>
        <end position="44"/>
    </location>
</feature>
<evidence type="ECO:0000313" key="2">
    <source>
        <dbReference type="EMBL" id="WVX48577.1"/>
    </source>
</evidence>
<accession>A0ABZ2BRG0</accession>
<keyword evidence="3" id="KW-1185">Reference proteome</keyword>
<evidence type="ECO:0000313" key="3">
    <source>
        <dbReference type="Proteomes" id="UP001318682"/>
    </source>
</evidence>
<reference evidence="2 3" key="1">
    <citation type="submission" date="2015-07" db="EMBL/GenBank/DDBJ databases">
        <authorList>
            <person name="Voget S."/>
            <person name="Dogs M."/>
            <person name="Brinkhoff T.H."/>
            <person name="Daniel R."/>
        </authorList>
    </citation>
    <scope>NUCLEOTIDE SEQUENCE [LARGE SCALE GENOMIC DNA]</scope>
    <source>
        <strain evidence="2 3">B14</strain>
    </source>
</reference>
<dbReference type="Proteomes" id="UP001318682">
    <property type="component" value="Chromosome"/>
</dbReference>
<reference evidence="3" key="2">
    <citation type="submission" date="2024-01" db="EMBL/GenBank/DDBJ databases">
        <title>Roseobacter fucihabitans sp. nov., isolated from the brown alga Fucus spiralis.</title>
        <authorList>
            <person name="Hahnke S."/>
            <person name="Berger M."/>
            <person name="Schlingloff A."/>
            <person name="Athale I."/>
            <person name="Neumann-Schaal M."/>
            <person name="Adenaya A."/>
            <person name="Poehlein A."/>
            <person name="Daniel R."/>
            <person name="Pertersen J."/>
            <person name="Brinkhoff T."/>
        </authorList>
    </citation>
    <scope>NUCLEOTIDE SEQUENCE [LARGE SCALE GENOMIC DNA]</scope>
    <source>
        <strain evidence="3">B14</strain>
    </source>
</reference>